<dbReference type="SUPFAM" id="SSF159664">
    <property type="entry name" value="CobE/GbiG C-terminal domain-like"/>
    <property type="match status" value="1"/>
</dbReference>
<accession>A0ABT3GVA0</accession>
<dbReference type="InterPro" id="IPR002750">
    <property type="entry name" value="CobE/GbiG_C"/>
</dbReference>
<evidence type="ECO:0000313" key="2">
    <source>
        <dbReference type="EMBL" id="MCW1931457.1"/>
    </source>
</evidence>
<dbReference type="Gene3D" id="3.30.420.180">
    <property type="entry name" value="CobE/GbiG C-terminal domain"/>
    <property type="match status" value="1"/>
</dbReference>
<evidence type="ECO:0000313" key="3">
    <source>
        <dbReference type="Proteomes" id="UP001208938"/>
    </source>
</evidence>
<dbReference type="RefSeq" id="WP_264504568.1">
    <property type="nucleotide sequence ID" value="NZ_JAPDFL010000001.1"/>
</dbReference>
<evidence type="ECO:0000259" key="1">
    <source>
        <dbReference type="Pfam" id="PF01890"/>
    </source>
</evidence>
<organism evidence="2 3">
    <name type="scientific">Pararhodobacter zhoushanensis</name>
    <dbReference type="NCBI Taxonomy" id="2479545"/>
    <lineage>
        <taxon>Bacteria</taxon>
        <taxon>Pseudomonadati</taxon>
        <taxon>Pseudomonadota</taxon>
        <taxon>Alphaproteobacteria</taxon>
        <taxon>Rhodobacterales</taxon>
        <taxon>Paracoccaceae</taxon>
        <taxon>Pararhodobacter</taxon>
    </lineage>
</organism>
<dbReference type="Pfam" id="PF01890">
    <property type="entry name" value="CbiG_C"/>
    <property type="match status" value="1"/>
</dbReference>
<gene>
    <name evidence="2" type="ORF">OKW52_04050</name>
</gene>
<reference evidence="2 3" key="1">
    <citation type="submission" date="2022-10" db="EMBL/GenBank/DDBJ databases">
        <title>Pararhodobacter sp. nov., isolated from marine algae.</title>
        <authorList>
            <person name="Choi B.J."/>
            <person name="Kim J.M."/>
            <person name="Lee J.K."/>
            <person name="Choi D.G."/>
            <person name="Jeon C.O."/>
        </authorList>
    </citation>
    <scope>NUCLEOTIDE SEQUENCE [LARGE SCALE GENOMIC DNA]</scope>
    <source>
        <strain evidence="2 3">ZQ420</strain>
    </source>
</reference>
<proteinExistence type="predicted"/>
<name>A0ABT3GVA0_9RHOB</name>
<dbReference type="EMBL" id="JAPDFL010000001">
    <property type="protein sequence ID" value="MCW1931457.1"/>
    <property type="molecule type" value="Genomic_DNA"/>
</dbReference>
<protein>
    <submittedName>
        <fullName evidence="2">Cobalamin biosynthesis protein</fullName>
    </submittedName>
</protein>
<keyword evidence="3" id="KW-1185">Reference proteome</keyword>
<dbReference type="InterPro" id="IPR036518">
    <property type="entry name" value="CobE/GbiG_C_sf"/>
</dbReference>
<feature type="domain" description="CobE/GbiG C-terminal" evidence="1">
    <location>
        <begin position="2"/>
        <end position="110"/>
    </location>
</feature>
<dbReference type="Proteomes" id="UP001208938">
    <property type="component" value="Unassembled WGS sequence"/>
</dbReference>
<comment type="caution">
    <text evidence="2">The sequence shown here is derived from an EMBL/GenBank/DDBJ whole genome shotgun (WGS) entry which is preliminary data.</text>
</comment>
<sequence>MIVAGFGFTSKATLASLQAALAATGQQPQALATLADKAPTLKALADRLNLPLIPVSGPLPETETHAPASLAARQTGSVAEACALAAAGPGAYLLTARVISADRLATCAIAKGPNP</sequence>